<dbReference type="Gene3D" id="3.40.50.360">
    <property type="match status" value="1"/>
</dbReference>
<evidence type="ECO:0000259" key="2">
    <source>
        <dbReference type="Pfam" id="PF02525"/>
    </source>
</evidence>
<evidence type="ECO:0000313" key="3">
    <source>
        <dbReference type="EMBL" id="MED4400196.1"/>
    </source>
</evidence>
<dbReference type="InterPro" id="IPR046980">
    <property type="entry name" value="KefG/KefF"/>
</dbReference>
<dbReference type="Proteomes" id="UP001342826">
    <property type="component" value="Unassembled WGS sequence"/>
</dbReference>
<evidence type="ECO:0000256" key="1">
    <source>
        <dbReference type="ARBA" id="ARBA00023002"/>
    </source>
</evidence>
<dbReference type="RefSeq" id="WP_066227784.1">
    <property type="nucleotide sequence ID" value="NZ_JARTFQ010000005.1"/>
</dbReference>
<gene>
    <name evidence="3" type="ORF">P9271_02335</name>
</gene>
<comment type="caution">
    <text evidence="3">The sequence shown here is derived from an EMBL/GenBank/DDBJ whole genome shotgun (WGS) entry which is preliminary data.</text>
</comment>
<keyword evidence="1" id="KW-0560">Oxidoreductase</keyword>
<dbReference type="PANTHER" id="PTHR47307">
    <property type="entry name" value="GLUTATHIONE-REGULATED POTASSIUM-EFFLUX SYSTEM ANCILLARY PROTEIN KEFG"/>
    <property type="match status" value="1"/>
</dbReference>
<protein>
    <submittedName>
        <fullName evidence="3">NAD(P)H-dependent oxidoreductase</fullName>
    </submittedName>
</protein>
<organism evidence="3 4">
    <name type="scientific">Metabacillus fastidiosus</name>
    <dbReference type="NCBI Taxonomy" id="1458"/>
    <lineage>
        <taxon>Bacteria</taxon>
        <taxon>Bacillati</taxon>
        <taxon>Bacillota</taxon>
        <taxon>Bacilli</taxon>
        <taxon>Bacillales</taxon>
        <taxon>Bacillaceae</taxon>
        <taxon>Metabacillus</taxon>
    </lineage>
</organism>
<evidence type="ECO:0000313" key="4">
    <source>
        <dbReference type="Proteomes" id="UP001342826"/>
    </source>
</evidence>
<proteinExistence type="predicted"/>
<dbReference type="EMBL" id="JARTFS010000001">
    <property type="protein sequence ID" value="MED4400196.1"/>
    <property type="molecule type" value="Genomic_DNA"/>
</dbReference>
<dbReference type="GeneID" id="301140606"/>
<dbReference type="InterPro" id="IPR029039">
    <property type="entry name" value="Flavoprotein-like_sf"/>
</dbReference>
<name>A0ABU6NWK5_9BACI</name>
<keyword evidence="4" id="KW-1185">Reference proteome</keyword>
<dbReference type="Pfam" id="PF02525">
    <property type="entry name" value="Flavodoxin_2"/>
    <property type="match status" value="1"/>
</dbReference>
<dbReference type="PANTHER" id="PTHR47307:SF1">
    <property type="entry name" value="GLUTATHIONE-REGULATED POTASSIUM-EFFLUX SYSTEM ANCILLARY PROTEIN KEFG"/>
    <property type="match status" value="1"/>
</dbReference>
<feature type="domain" description="Flavodoxin-like fold" evidence="2">
    <location>
        <begin position="1"/>
        <end position="169"/>
    </location>
</feature>
<dbReference type="SUPFAM" id="SSF52218">
    <property type="entry name" value="Flavoproteins"/>
    <property type="match status" value="1"/>
</dbReference>
<sequence>MKIMVIAAHPNLNNSRANKALARELKDHTNISFRNLYQDYPNWNIDVEREQQLLLQYERIVFQFPFYWYSCPPLLKKWFDDVLTFGWAFGPEGRNLEGKEFMVATTTGGTKKQYRSGGYNWFTISELLRPIQSTLTRCNGTYLPAFTIYNANEGTDEYLMQEAKKYVEHIQNPMRLLVY</sequence>
<dbReference type="InterPro" id="IPR003680">
    <property type="entry name" value="Flavodoxin_fold"/>
</dbReference>
<reference evidence="3 4" key="1">
    <citation type="submission" date="2023-03" db="EMBL/GenBank/DDBJ databases">
        <title>Bacillus Genome Sequencing.</title>
        <authorList>
            <person name="Dunlap C."/>
        </authorList>
    </citation>
    <scope>NUCLEOTIDE SEQUENCE [LARGE SCALE GENOMIC DNA]</scope>
    <source>
        <strain evidence="3 4">NRS-1717</strain>
    </source>
</reference>
<accession>A0ABU6NWK5</accession>